<dbReference type="SUPFAM" id="SSF46689">
    <property type="entry name" value="Homeodomain-like"/>
    <property type="match status" value="2"/>
</dbReference>
<accession>A0A7I8DJP1</accession>
<gene>
    <name evidence="5" type="ORF">bsdcttw_17490</name>
</gene>
<dbReference type="Pfam" id="PF12833">
    <property type="entry name" value="HTH_18"/>
    <property type="match status" value="1"/>
</dbReference>
<dbReference type="AlphaFoldDB" id="A0A7I8DJP1"/>
<proteinExistence type="predicted"/>
<dbReference type="PROSITE" id="PS00041">
    <property type="entry name" value="HTH_ARAC_FAMILY_1"/>
    <property type="match status" value="1"/>
</dbReference>
<evidence type="ECO:0000256" key="3">
    <source>
        <dbReference type="ARBA" id="ARBA00023163"/>
    </source>
</evidence>
<dbReference type="InterPro" id="IPR009057">
    <property type="entry name" value="Homeodomain-like_sf"/>
</dbReference>
<dbReference type="EMBL" id="AP023368">
    <property type="protein sequence ID" value="BCJ98708.1"/>
    <property type="molecule type" value="Genomic_DNA"/>
</dbReference>
<evidence type="ECO:0000313" key="5">
    <source>
        <dbReference type="EMBL" id="BCJ98708.1"/>
    </source>
</evidence>
<dbReference type="GO" id="GO:0003700">
    <property type="term" value="F:DNA-binding transcription factor activity"/>
    <property type="evidence" value="ECO:0007669"/>
    <property type="project" value="InterPro"/>
</dbReference>
<dbReference type="PRINTS" id="PR00032">
    <property type="entry name" value="HTHARAC"/>
</dbReference>
<dbReference type="Gene3D" id="1.10.10.60">
    <property type="entry name" value="Homeodomain-like"/>
    <property type="match status" value="2"/>
</dbReference>
<dbReference type="SUPFAM" id="SSF51182">
    <property type="entry name" value="RmlC-like cupins"/>
    <property type="match status" value="1"/>
</dbReference>
<evidence type="ECO:0000256" key="1">
    <source>
        <dbReference type="ARBA" id="ARBA00023015"/>
    </source>
</evidence>
<organism evidence="5 6">
    <name type="scientific">Anaerocolumna chitinilytica</name>
    <dbReference type="NCBI Taxonomy" id="1727145"/>
    <lineage>
        <taxon>Bacteria</taxon>
        <taxon>Bacillati</taxon>
        <taxon>Bacillota</taxon>
        <taxon>Clostridia</taxon>
        <taxon>Lachnospirales</taxon>
        <taxon>Lachnospiraceae</taxon>
        <taxon>Anaerocolumna</taxon>
    </lineage>
</organism>
<dbReference type="Pfam" id="PF02311">
    <property type="entry name" value="AraC_binding"/>
    <property type="match status" value="1"/>
</dbReference>
<dbReference type="SMART" id="SM00342">
    <property type="entry name" value="HTH_ARAC"/>
    <property type="match status" value="1"/>
</dbReference>
<dbReference type="PANTHER" id="PTHR43280">
    <property type="entry name" value="ARAC-FAMILY TRANSCRIPTIONAL REGULATOR"/>
    <property type="match status" value="1"/>
</dbReference>
<dbReference type="InterPro" id="IPR018062">
    <property type="entry name" value="HTH_AraC-typ_CS"/>
</dbReference>
<keyword evidence="3" id="KW-0804">Transcription</keyword>
<dbReference type="InterPro" id="IPR018060">
    <property type="entry name" value="HTH_AraC"/>
</dbReference>
<evidence type="ECO:0000313" key="6">
    <source>
        <dbReference type="Proteomes" id="UP000515703"/>
    </source>
</evidence>
<dbReference type="RefSeq" id="WP_185259022.1">
    <property type="nucleotide sequence ID" value="NZ_AP023368.1"/>
</dbReference>
<protein>
    <recommendedName>
        <fullName evidence="4">HTH araC/xylS-type domain-containing protein</fullName>
    </recommendedName>
</protein>
<dbReference type="Gene3D" id="2.60.120.10">
    <property type="entry name" value="Jelly Rolls"/>
    <property type="match status" value="1"/>
</dbReference>
<keyword evidence="1" id="KW-0805">Transcription regulation</keyword>
<dbReference type="PANTHER" id="PTHR43280:SF28">
    <property type="entry name" value="HTH-TYPE TRANSCRIPTIONAL ACTIVATOR RHAS"/>
    <property type="match status" value="1"/>
</dbReference>
<sequence>MKDFIREQSVQAADNVSLYSRNNRDNWFKVNRYYAMNFDFFEMEPHTHGEFEIMYIASGCCNIYSWTQKEEKRWEMKEGEYVIIDGDTKHQLEVVRGVRCRILNLEISLLPQVEDLSIKKLSGQSKSLEDFLKMPVPIFKGYDAEGNLHSILTDIHKQLQNSTDEMEHKVMQNLNLARLLIELGRQRMKKYRNDGGSKYVRMALAYMNNNYDKDIRIEDIAEEIGISSAYLQRLFKEQTGKTLVDKVNELRIEKAKLLLETSRLPVTDIAFSVGFNNRQHFAYTFRKLTGCSPSVYCKHRGDYQIWI</sequence>
<dbReference type="Proteomes" id="UP000515703">
    <property type="component" value="Chromosome"/>
</dbReference>
<dbReference type="InterPro" id="IPR014710">
    <property type="entry name" value="RmlC-like_jellyroll"/>
</dbReference>
<evidence type="ECO:0000256" key="2">
    <source>
        <dbReference type="ARBA" id="ARBA00023125"/>
    </source>
</evidence>
<name>A0A7I8DJP1_9FIRM</name>
<dbReference type="InterPro" id="IPR011051">
    <property type="entry name" value="RmlC_Cupin_sf"/>
</dbReference>
<feature type="domain" description="HTH araC/xylS-type" evidence="4">
    <location>
        <begin position="201"/>
        <end position="299"/>
    </location>
</feature>
<dbReference type="InterPro" id="IPR020449">
    <property type="entry name" value="Tscrpt_reg_AraC-type_HTH"/>
</dbReference>
<evidence type="ECO:0000259" key="4">
    <source>
        <dbReference type="PROSITE" id="PS01124"/>
    </source>
</evidence>
<dbReference type="KEGG" id="acht:bsdcttw_17490"/>
<keyword evidence="6" id="KW-1185">Reference proteome</keyword>
<dbReference type="GO" id="GO:0043565">
    <property type="term" value="F:sequence-specific DNA binding"/>
    <property type="evidence" value="ECO:0007669"/>
    <property type="project" value="InterPro"/>
</dbReference>
<reference evidence="5 6" key="1">
    <citation type="submission" date="2020-08" db="EMBL/GenBank/DDBJ databases">
        <title>Draft genome sequencing of an Anaerocolumna strain isolated from anoxic soil subjected to BSD treatment.</title>
        <authorList>
            <person name="Uek A."/>
            <person name="Tonouchi A."/>
        </authorList>
    </citation>
    <scope>NUCLEOTIDE SEQUENCE [LARGE SCALE GENOMIC DNA]</scope>
    <source>
        <strain evidence="5 6">CTTW</strain>
    </source>
</reference>
<keyword evidence="2" id="KW-0238">DNA-binding</keyword>
<dbReference type="InterPro" id="IPR003313">
    <property type="entry name" value="AraC-bd"/>
</dbReference>
<reference evidence="5 6" key="2">
    <citation type="submission" date="2020-08" db="EMBL/GenBank/DDBJ databases">
        <authorList>
            <person name="Ueki A."/>
            <person name="Tonouchi A."/>
        </authorList>
    </citation>
    <scope>NUCLEOTIDE SEQUENCE [LARGE SCALE GENOMIC DNA]</scope>
    <source>
        <strain evidence="5 6">CTTW</strain>
    </source>
</reference>
<dbReference type="PROSITE" id="PS01124">
    <property type="entry name" value="HTH_ARAC_FAMILY_2"/>
    <property type="match status" value="1"/>
</dbReference>